<evidence type="ECO:0000256" key="1">
    <source>
        <dbReference type="SAM" id="SignalP"/>
    </source>
</evidence>
<proteinExistence type="predicted"/>
<name>A0A8H6ZH81_9AGAR</name>
<accession>A0A8H6ZH81</accession>
<protein>
    <submittedName>
        <fullName evidence="2">Uncharacterized protein</fullName>
    </submittedName>
</protein>
<organism evidence="2 3">
    <name type="scientific">Mycena sanguinolenta</name>
    <dbReference type="NCBI Taxonomy" id="230812"/>
    <lineage>
        <taxon>Eukaryota</taxon>
        <taxon>Fungi</taxon>
        <taxon>Dikarya</taxon>
        <taxon>Basidiomycota</taxon>
        <taxon>Agaricomycotina</taxon>
        <taxon>Agaricomycetes</taxon>
        <taxon>Agaricomycetidae</taxon>
        <taxon>Agaricales</taxon>
        <taxon>Marasmiineae</taxon>
        <taxon>Mycenaceae</taxon>
        <taxon>Mycena</taxon>
    </lineage>
</organism>
<evidence type="ECO:0000313" key="2">
    <source>
        <dbReference type="EMBL" id="KAF7377299.1"/>
    </source>
</evidence>
<feature type="signal peptide" evidence="1">
    <location>
        <begin position="1"/>
        <end position="19"/>
    </location>
</feature>
<dbReference type="Proteomes" id="UP000623467">
    <property type="component" value="Unassembled WGS sequence"/>
</dbReference>
<reference evidence="2" key="1">
    <citation type="submission" date="2020-05" db="EMBL/GenBank/DDBJ databases">
        <title>Mycena genomes resolve the evolution of fungal bioluminescence.</title>
        <authorList>
            <person name="Tsai I.J."/>
        </authorList>
    </citation>
    <scope>NUCLEOTIDE SEQUENCE</scope>
    <source>
        <strain evidence="2">160909Yilan</strain>
    </source>
</reference>
<evidence type="ECO:0000313" key="3">
    <source>
        <dbReference type="Proteomes" id="UP000623467"/>
    </source>
</evidence>
<dbReference type="AlphaFoldDB" id="A0A8H6ZH81"/>
<dbReference type="EMBL" id="JACAZH010000001">
    <property type="protein sequence ID" value="KAF7377299.1"/>
    <property type="molecule type" value="Genomic_DNA"/>
</dbReference>
<comment type="caution">
    <text evidence="2">The sequence shown here is derived from an EMBL/GenBank/DDBJ whole genome shotgun (WGS) entry which is preliminary data.</text>
</comment>
<keyword evidence="3" id="KW-1185">Reference proteome</keyword>
<dbReference type="OrthoDB" id="2931273at2759"/>
<keyword evidence="1" id="KW-0732">Signal</keyword>
<sequence length="137" mass="13982">MFFSASIALTFAAAMSGIAVRSAPVARQADFVPQACSGPNLTGTCVSLDVAPAGQHAGTAGSCTNVSNPQSLKLNPDNDCVSFPTADCQLDFTNPNDIATEHFADDDNINNLGISILSIACEADPGFVDGLLAGFQG</sequence>
<gene>
    <name evidence="2" type="ORF">MSAN_00150300</name>
</gene>
<feature type="chain" id="PRO_5034982515" evidence="1">
    <location>
        <begin position="20"/>
        <end position="137"/>
    </location>
</feature>